<keyword evidence="3" id="KW-1185">Reference proteome</keyword>
<dbReference type="AlphaFoldDB" id="A0A918FYX4"/>
<dbReference type="PANTHER" id="PTHR43617">
    <property type="entry name" value="L-AMINO ACID N-ACETYLTRANSFERASE"/>
    <property type="match status" value="1"/>
</dbReference>
<accession>A0A918FYX4</accession>
<dbReference type="CDD" id="cd04301">
    <property type="entry name" value="NAT_SF"/>
    <property type="match status" value="1"/>
</dbReference>
<comment type="caution">
    <text evidence="2">The sequence shown here is derived from an EMBL/GenBank/DDBJ whole genome shotgun (WGS) entry which is preliminary data.</text>
</comment>
<dbReference type="PROSITE" id="PS51186">
    <property type="entry name" value="GNAT"/>
    <property type="match status" value="1"/>
</dbReference>
<dbReference type="EMBL" id="BMTL01000020">
    <property type="protein sequence ID" value="GGS03415.1"/>
    <property type="molecule type" value="Genomic_DNA"/>
</dbReference>
<dbReference type="RefSeq" id="WP_190151348.1">
    <property type="nucleotide sequence ID" value="NZ_BMTL01000020.1"/>
</dbReference>
<feature type="domain" description="N-acetyltransferase" evidence="1">
    <location>
        <begin position="7"/>
        <end position="185"/>
    </location>
</feature>
<evidence type="ECO:0000313" key="2">
    <source>
        <dbReference type="EMBL" id="GGS03415.1"/>
    </source>
</evidence>
<evidence type="ECO:0000259" key="1">
    <source>
        <dbReference type="PROSITE" id="PS51186"/>
    </source>
</evidence>
<dbReference type="GO" id="GO:0016747">
    <property type="term" value="F:acyltransferase activity, transferring groups other than amino-acyl groups"/>
    <property type="evidence" value="ECO:0007669"/>
    <property type="project" value="InterPro"/>
</dbReference>
<proteinExistence type="predicted"/>
<protein>
    <submittedName>
        <fullName evidence="2">N-acetyltransferase</fullName>
    </submittedName>
</protein>
<reference evidence="2" key="2">
    <citation type="submission" date="2020-09" db="EMBL/GenBank/DDBJ databases">
        <authorList>
            <person name="Sun Q."/>
            <person name="Ohkuma M."/>
        </authorList>
    </citation>
    <scope>NUCLEOTIDE SEQUENCE</scope>
    <source>
        <strain evidence="2">JCM 4386</strain>
    </source>
</reference>
<dbReference type="PANTHER" id="PTHR43617:SF2">
    <property type="entry name" value="UPF0039 PROTEIN SLL0451"/>
    <property type="match status" value="1"/>
</dbReference>
<organism evidence="2 3">
    <name type="scientific">Streptomyces humidus</name>
    <dbReference type="NCBI Taxonomy" id="52259"/>
    <lineage>
        <taxon>Bacteria</taxon>
        <taxon>Bacillati</taxon>
        <taxon>Actinomycetota</taxon>
        <taxon>Actinomycetes</taxon>
        <taxon>Kitasatosporales</taxon>
        <taxon>Streptomycetaceae</taxon>
        <taxon>Streptomyces</taxon>
    </lineage>
</organism>
<dbReference type="Pfam" id="PF00583">
    <property type="entry name" value="Acetyltransf_1"/>
    <property type="match status" value="1"/>
</dbReference>
<gene>
    <name evidence="2" type="ORF">GCM10010269_47910</name>
</gene>
<dbReference type="Proteomes" id="UP000606194">
    <property type="component" value="Unassembled WGS sequence"/>
</dbReference>
<name>A0A918FYX4_9ACTN</name>
<reference evidence="2" key="1">
    <citation type="journal article" date="2014" name="Int. J. Syst. Evol. Microbiol.">
        <title>Complete genome sequence of Corynebacterium casei LMG S-19264T (=DSM 44701T), isolated from a smear-ripened cheese.</title>
        <authorList>
            <consortium name="US DOE Joint Genome Institute (JGI-PGF)"/>
            <person name="Walter F."/>
            <person name="Albersmeier A."/>
            <person name="Kalinowski J."/>
            <person name="Ruckert C."/>
        </authorList>
    </citation>
    <scope>NUCLEOTIDE SEQUENCE</scope>
    <source>
        <strain evidence="2">JCM 4386</strain>
    </source>
</reference>
<sequence length="185" mass="19938">MTSAAAPQVREMTLADVDRVSEIRVRGWQWAYRGLMPQSYLDALSVAEDAERRRAGFGRGGPGVVNLVAERAGTVVGWAALGPYREGEVLTEEAELYALYAAVEHIGTGVGRALLQEAARRAEALGHPAMRLWVLEGNAPARRFYTRAGLHADGAEEPFEVAGVTVSEVRHGGRLPLEGSFPTAL</sequence>
<dbReference type="InterPro" id="IPR000182">
    <property type="entry name" value="GNAT_dom"/>
</dbReference>
<dbReference type="InterPro" id="IPR016181">
    <property type="entry name" value="Acyl_CoA_acyltransferase"/>
</dbReference>
<dbReference type="SUPFAM" id="SSF55729">
    <property type="entry name" value="Acyl-CoA N-acyltransferases (Nat)"/>
    <property type="match status" value="1"/>
</dbReference>
<dbReference type="InterPro" id="IPR050276">
    <property type="entry name" value="MshD_Acetyltransferase"/>
</dbReference>
<evidence type="ECO:0000313" key="3">
    <source>
        <dbReference type="Proteomes" id="UP000606194"/>
    </source>
</evidence>
<dbReference type="Gene3D" id="3.40.630.30">
    <property type="match status" value="1"/>
</dbReference>